<sequence length="227" mass="25852">MGLLQLNWISVVSGLAAVLVAVFIRLHWPFRFQYMGALFKRPERIMRLLEASYRRNGTRMVAILDKSSREIMSGNYDGAEHFIAKGLTICKNTPSLFNQAMAQYLFCNLSAIYYFRGNYAEALDLAVRVYERDTSSINALTVIVCSQARLGDLQGAIEAYGLLRKKARNEVHLFCQAEIEAAKGNFSTALAHLHRLTCLRYFYTMHVGRVELEKRREEWSKAASHTG</sequence>
<dbReference type="AlphaFoldDB" id="A0A3M8DD08"/>
<evidence type="ECO:0000313" key="1">
    <source>
        <dbReference type="EMBL" id="RNB85087.1"/>
    </source>
</evidence>
<dbReference type="EMBL" id="RHHQ01000015">
    <property type="protein sequence ID" value="RNB85087.1"/>
    <property type="molecule type" value="Genomic_DNA"/>
</dbReference>
<keyword evidence="2" id="KW-1185">Reference proteome</keyword>
<dbReference type="InterPro" id="IPR011990">
    <property type="entry name" value="TPR-like_helical_dom_sf"/>
</dbReference>
<organism evidence="1 2">
    <name type="scientific">Brevibacillus fluminis</name>
    <dbReference type="NCBI Taxonomy" id="511487"/>
    <lineage>
        <taxon>Bacteria</taxon>
        <taxon>Bacillati</taxon>
        <taxon>Bacillota</taxon>
        <taxon>Bacilli</taxon>
        <taxon>Bacillales</taxon>
        <taxon>Paenibacillaceae</taxon>
        <taxon>Brevibacillus</taxon>
    </lineage>
</organism>
<comment type="caution">
    <text evidence="1">The sequence shown here is derived from an EMBL/GenBank/DDBJ whole genome shotgun (WGS) entry which is preliminary data.</text>
</comment>
<proteinExistence type="predicted"/>
<evidence type="ECO:0000313" key="2">
    <source>
        <dbReference type="Proteomes" id="UP000271031"/>
    </source>
</evidence>
<reference evidence="1 2" key="1">
    <citation type="submission" date="2018-10" db="EMBL/GenBank/DDBJ databases">
        <title>Phylogenomics of Brevibacillus.</title>
        <authorList>
            <person name="Dunlap C."/>
        </authorList>
    </citation>
    <scope>NUCLEOTIDE SEQUENCE [LARGE SCALE GENOMIC DNA]</scope>
    <source>
        <strain evidence="1 2">JCM 15716</strain>
    </source>
</reference>
<dbReference type="RefSeq" id="WP_122919572.1">
    <property type="nucleotide sequence ID" value="NZ_RHHQ01000015.1"/>
</dbReference>
<accession>A0A3M8DD08</accession>
<dbReference type="Gene3D" id="1.25.40.10">
    <property type="entry name" value="Tetratricopeptide repeat domain"/>
    <property type="match status" value="1"/>
</dbReference>
<gene>
    <name evidence="1" type="ORF">EDM56_19450</name>
</gene>
<evidence type="ECO:0008006" key="3">
    <source>
        <dbReference type="Google" id="ProtNLM"/>
    </source>
</evidence>
<name>A0A3M8DD08_9BACL</name>
<dbReference type="SUPFAM" id="SSF48452">
    <property type="entry name" value="TPR-like"/>
    <property type="match status" value="1"/>
</dbReference>
<dbReference type="Proteomes" id="UP000271031">
    <property type="component" value="Unassembled WGS sequence"/>
</dbReference>
<dbReference type="OrthoDB" id="2466464at2"/>
<protein>
    <recommendedName>
        <fullName evidence="3">Tetratricopeptide repeat protein</fullName>
    </recommendedName>
</protein>